<dbReference type="EMBL" id="KN833145">
    <property type="protein sequence ID" value="KIM72280.1"/>
    <property type="molecule type" value="Genomic_DNA"/>
</dbReference>
<reference evidence="1 2" key="1">
    <citation type="submission" date="2014-04" db="EMBL/GenBank/DDBJ databases">
        <authorList>
            <consortium name="DOE Joint Genome Institute"/>
            <person name="Kuo A."/>
            <person name="Tarkka M."/>
            <person name="Buscot F."/>
            <person name="Kohler A."/>
            <person name="Nagy L.G."/>
            <person name="Floudas D."/>
            <person name="Copeland A."/>
            <person name="Barry K.W."/>
            <person name="Cichocki N."/>
            <person name="Veneault-Fourrey C."/>
            <person name="LaButti K."/>
            <person name="Lindquist E.A."/>
            <person name="Lipzen A."/>
            <person name="Lundell T."/>
            <person name="Morin E."/>
            <person name="Murat C."/>
            <person name="Sun H."/>
            <person name="Tunlid A."/>
            <person name="Henrissat B."/>
            <person name="Grigoriev I.V."/>
            <person name="Hibbett D.S."/>
            <person name="Martin F."/>
            <person name="Nordberg H.P."/>
            <person name="Cantor M.N."/>
            <person name="Hua S.X."/>
        </authorList>
    </citation>
    <scope>NUCLEOTIDE SEQUENCE [LARGE SCALE GENOMIC DNA]</scope>
    <source>
        <strain evidence="1 2">F 1598</strain>
    </source>
</reference>
<evidence type="ECO:0000313" key="2">
    <source>
        <dbReference type="Proteomes" id="UP000054166"/>
    </source>
</evidence>
<dbReference type="Proteomes" id="UP000054166">
    <property type="component" value="Unassembled WGS sequence"/>
</dbReference>
<organism evidence="1 2">
    <name type="scientific">Piloderma croceum (strain F 1598)</name>
    <dbReference type="NCBI Taxonomy" id="765440"/>
    <lineage>
        <taxon>Eukaryota</taxon>
        <taxon>Fungi</taxon>
        <taxon>Dikarya</taxon>
        <taxon>Basidiomycota</taxon>
        <taxon>Agaricomycotina</taxon>
        <taxon>Agaricomycetes</taxon>
        <taxon>Agaricomycetidae</taxon>
        <taxon>Atheliales</taxon>
        <taxon>Atheliaceae</taxon>
        <taxon>Piloderma</taxon>
    </lineage>
</organism>
<evidence type="ECO:0000313" key="1">
    <source>
        <dbReference type="EMBL" id="KIM72280.1"/>
    </source>
</evidence>
<gene>
    <name evidence="1" type="ORF">PILCRDRAFT_16293</name>
</gene>
<reference evidence="2" key="2">
    <citation type="submission" date="2015-01" db="EMBL/GenBank/DDBJ databases">
        <title>Evolutionary Origins and Diversification of the Mycorrhizal Mutualists.</title>
        <authorList>
            <consortium name="DOE Joint Genome Institute"/>
            <consortium name="Mycorrhizal Genomics Consortium"/>
            <person name="Kohler A."/>
            <person name="Kuo A."/>
            <person name="Nagy L.G."/>
            <person name="Floudas D."/>
            <person name="Copeland A."/>
            <person name="Barry K.W."/>
            <person name="Cichocki N."/>
            <person name="Veneault-Fourrey C."/>
            <person name="LaButti K."/>
            <person name="Lindquist E.A."/>
            <person name="Lipzen A."/>
            <person name="Lundell T."/>
            <person name="Morin E."/>
            <person name="Murat C."/>
            <person name="Riley R."/>
            <person name="Ohm R."/>
            <person name="Sun H."/>
            <person name="Tunlid A."/>
            <person name="Henrissat B."/>
            <person name="Grigoriev I.V."/>
            <person name="Hibbett D.S."/>
            <person name="Martin F."/>
        </authorList>
    </citation>
    <scope>NUCLEOTIDE SEQUENCE [LARGE SCALE GENOMIC DNA]</scope>
    <source>
        <strain evidence="2">F 1598</strain>
    </source>
</reference>
<name>A0A0C3EI12_PILCF</name>
<accession>A0A0C3EI12</accession>
<keyword evidence="2" id="KW-1185">Reference proteome</keyword>
<dbReference type="AlphaFoldDB" id="A0A0C3EI12"/>
<proteinExistence type="predicted"/>
<dbReference type="HOGENOM" id="CLU_2210982_0_0_1"/>
<dbReference type="InParanoid" id="A0A0C3EI12"/>
<protein>
    <submittedName>
        <fullName evidence="1">Uncharacterized protein</fullName>
    </submittedName>
</protein>
<sequence length="107" mass="11451">MEMPSFSSPALETIRVVSASHSKVVLSYSTLVRLIGSKHALVLVACTSATHMSFRAASSDQVQTGAFKYLQESIPILLQALGIDTIKVTVKGWDNSGKRANTSAIVE</sequence>